<sequence>MNINSIKIFLLIFISSTFLSCNGQEKTESKIIKTKSFEFGKTVSNLADRIWVIFQDSKENYWFGSNGEGIFYLKGKELKQITTENGLVDNTIRGIQEDKSGSIFIETANGISKYDGKSFATLKPIISTKNKWKLEANDLWFGYNANDLYRYDGDSLFELKLPRKDLKKTFGIDTLVSPFNSNNPYSVYKVNKDKDGNIWFGTFVAGAFRYDGQSFLWFGENELSILPNGTAPGVRSMLQDKDGYFWLSNFISKYQIQPNTLEYDKIIGIEKDNPYYFNSGLSDINGDLWMTNYGGMVWKYDGKTLSEIKINNEEKDVLLITIYQDNNGIIWLGTDNDGVYKSNGKSFEKFEPNN</sequence>
<dbReference type="Pfam" id="PF07494">
    <property type="entry name" value="Reg_prop"/>
    <property type="match status" value="2"/>
</dbReference>
<gene>
    <name evidence="1" type="ORF">GCM10011312_26610</name>
</gene>
<dbReference type="AlphaFoldDB" id="A0A8J2VFI3"/>
<evidence type="ECO:0000313" key="1">
    <source>
        <dbReference type="EMBL" id="GGE01890.1"/>
    </source>
</evidence>
<reference evidence="1" key="2">
    <citation type="submission" date="2020-09" db="EMBL/GenBank/DDBJ databases">
        <authorList>
            <person name="Sun Q."/>
            <person name="Zhou Y."/>
        </authorList>
    </citation>
    <scope>NUCLEOTIDE SEQUENCE</scope>
    <source>
        <strain evidence="1">CGMCC 1.12924</strain>
    </source>
</reference>
<protein>
    <recommendedName>
        <fullName evidence="3">Two component regulator propeller</fullName>
    </recommendedName>
</protein>
<comment type="caution">
    <text evidence="1">The sequence shown here is derived from an EMBL/GenBank/DDBJ whole genome shotgun (WGS) entry which is preliminary data.</text>
</comment>
<dbReference type="EMBL" id="BMGK01000016">
    <property type="protein sequence ID" value="GGE01890.1"/>
    <property type="molecule type" value="Genomic_DNA"/>
</dbReference>
<dbReference type="Proteomes" id="UP000652231">
    <property type="component" value="Unassembled WGS sequence"/>
</dbReference>
<dbReference type="SUPFAM" id="SSF63829">
    <property type="entry name" value="Calcium-dependent phosphotriesterase"/>
    <property type="match status" value="2"/>
</dbReference>
<dbReference type="InterPro" id="IPR011110">
    <property type="entry name" value="Reg_prop"/>
</dbReference>
<accession>A0A8J2VFI3</accession>
<organism evidence="1 2">
    <name type="scientific">Planktosalinus lacus</name>
    <dbReference type="NCBI Taxonomy" id="1526573"/>
    <lineage>
        <taxon>Bacteria</taxon>
        <taxon>Pseudomonadati</taxon>
        <taxon>Bacteroidota</taxon>
        <taxon>Flavobacteriia</taxon>
        <taxon>Flavobacteriales</taxon>
        <taxon>Flavobacteriaceae</taxon>
        <taxon>Planktosalinus</taxon>
    </lineage>
</organism>
<proteinExistence type="predicted"/>
<dbReference type="RefSeq" id="WP_188443351.1">
    <property type="nucleotide sequence ID" value="NZ_BMGK01000016.1"/>
</dbReference>
<keyword evidence="2" id="KW-1185">Reference proteome</keyword>
<dbReference type="PROSITE" id="PS51257">
    <property type="entry name" value="PROKAR_LIPOPROTEIN"/>
    <property type="match status" value="1"/>
</dbReference>
<reference evidence="1" key="1">
    <citation type="journal article" date="2014" name="Int. J. Syst. Evol. Microbiol.">
        <title>Complete genome sequence of Corynebacterium casei LMG S-19264T (=DSM 44701T), isolated from a smear-ripened cheese.</title>
        <authorList>
            <consortium name="US DOE Joint Genome Institute (JGI-PGF)"/>
            <person name="Walter F."/>
            <person name="Albersmeier A."/>
            <person name="Kalinowski J."/>
            <person name="Ruckert C."/>
        </authorList>
    </citation>
    <scope>NUCLEOTIDE SEQUENCE</scope>
    <source>
        <strain evidence="1">CGMCC 1.12924</strain>
    </source>
</reference>
<evidence type="ECO:0000313" key="2">
    <source>
        <dbReference type="Proteomes" id="UP000652231"/>
    </source>
</evidence>
<dbReference type="Gene3D" id="2.130.10.10">
    <property type="entry name" value="YVTN repeat-like/Quinoprotein amine dehydrogenase"/>
    <property type="match status" value="2"/>
</dbReference>
<evidence type="ECO:0008006" key="3">
    <source>
        <dbReference type="Google" id="ProtNLM"/>
    </source>
</evidence>
<dbReference type="InterPro" id="IPR015943">
    <property type="entry name" value="WD40/YVTN_repeat-like_dom_sf"/>
</dbReference>
<name>A0A8J2VFI3_9FLAO</name>